<accession>R8Z171</accession>
<evidence type="ECO:0000313" key="3">
    <source>
        <dbReference type="Proteomes" id="UP000013986"/>
    </source>
</evidence>
<dbReference type="Proteomes" id="UP000013986">
    <property type="component" value="Unassembled WGS sequence"/>
</dbReference>
<dbReference type="InterPro" id="IPR025129">
    <property type="entry name" value="DUF4055"/>
</dbReference>
<sequence length="485" mass="55123">MPVNTEHQAYADMKKRWETIDDVCDGATKIKKKGEVYLPKPNVTEDQTQNDKYYEAYLNRSVFYEISKDTLNKMVGVVFAEDPTFEPDGMDFLKYDADGTGKSIYQVAQSGLQGQLKHARGGFLVDYPVTDGNVSVQQAESMGIRPTIVFYDSLSILNWRLKRVGSVYKPDLIVLHEKSTKQDPDDEFSQKEVNSYRVLRLDENNQYYVQIYTDETGTLTGGDIYYPKNSLGQGWSEITFIPLGSLANDWKIDPIPLEPIVTMNLAHYQNSASYEEMVFICGQAQPVINELDTDWRDWLQKNGVRLGSKNPLMLPKGSTFDYKQVTESTLAKQAMEAKEKYMQSQGAKITEQNESLKTATQSNNEKLSQYSVLSLCVANLNEAMEYCLKWSAEFFGSGRNAKFVIKQDFAKGQIELEKLKFYWEMVLGNRMSMETFHEILTTGKVPEISFEDEQTRIESEAVNRPMVGYVPGVTNEQPVVTTSTS</sequence>
<dbReference type="EMBL" id="APQO01000006">
    <property type="protein sequence ID" value="EOQ73487.1"/>
    <property type="molecule type" value="Genomic_DNA"/>
</dbReference>
<feature type="domain" description="DUF4055" evidence="1">
    <location>
        <begin position="256"/>
        <end position="394"/>
    </location>
</feature>
<evidence type="ECO:0000259" key="1">
    <source>
        <dbReference type="Pfam" id="PF13264"/>
    </source>
</evidence>
<comment type="caution">
    <text evidence="2">The sequence shown here is derived from an EMBL/GenBank/DDBJ whole genome shotgun (WGS) entry which is preliminary data.</text>
</comment>
<dbReference type="OrthoDB" id="6668483at2"/>
<dbReference type="RefSeq" id="WP_016145981.1">
    <property type="nucleotide sequence ID" value="NZ_KB976991.1"/>
</dbReference>
<gene>
    <name evidence="2" type="ORF">F929_03430</name>
</gene>
<dbReference type="Pfam" id="PF13264">
    <property type="entry name" value="DUF4055"/>
    <property type="match status" value="1"/>
</dbReference>
<evidence type="ECO:0000313" key="2">
    <source>
        <dbReference type="EMBL" id="EOQ73487.1"/>
    </source>
</evidence>
<name>R8Z171_9GAMM</name>
<dbReference type="AlphaFoldDB" id="R8Z171"/>
<organism evidence="2 3">
    <name type="scientific">Acinetobacter lactucae</name>
    <dbReference type="NCBI Taxonomy" id="1785128"/>
    <lineage>
        <taxon>Bacteria</taxon>
        <taxon>Pseudomonadati</taxon>
        <taxon>Pseudomonadota</taxon>
        <taxon>Gammaproteobacteria</taxon>
        <taxon>Moraxellales</taxon>
        <taxon>Moraxellaceae</taxon>
        <taxon>Acinetobacter</taxon>
        <taxon>Acinetobacter calcoaceticus/baumannii complex</taxon>
    </lineage>
</organism>
<dbReference type="HOGENOM" id="CLU_041779_1_0_6"/>
<proteinExistence type="predicted"/>
<dbReference type="PATRIC" id="fig|1217689.3.peg.3370"/>
<reference evidence="2 3" key="1">
    <citation type="submission" date="2013-02" db="EMBL/GenBank/DDBJ databases">
        <title>The Genome Sequence of Acinetobacter pittii ANC 4052.</title>
        <authorList>
            <consortium name="The Broad Institute Genome Sequencing Platform"/>
            <consortium name="The Broad Institute Genome Sequencing Center for Infectious Disease"/>
            <person name="Cerqueira G."/>
            <person name="Feldgarden M."/>
            <person name="Courvalin P."/>
            <person name="Perichon B."/>
            <person name="Grillot-Courvalin C."/>
            <person name="Clermont D."/>
            <person name="Rocha E."/>
            <person name="Yoon E.-J."/>
            <person name="Nemec A."/>
            <person name="Walker B."/>
            <person name="Young S.K."/>
            <person name="Zeng Q."/>
            <person name="Gargeya S."/>
            <person name="Fitzgerald M."/>
            <person name="Haas B."/>
            <person name="Abouelleil A."/>
            <person name="Alvarado L."/>
            <person name="Arachchi H.M."/>
            <person name="Berlin A.M."/>
            <person name="Chapman S.B."/>
            <person name="Dewar J."/>
            <person name="Goldberg J."/>
            <person name="Griggs A."/>
            <person name="Gujja S."/>
            <person name="Hansen M."/>
            <person name="Howarth C."/>
            <person name="Imamovic A."/>
            <person name="Larimer J."/>
            <person name="McCowan C."/>
            <person name="Murphy C."/>
            <person name="Neiman D."/>
            <person name="Pearson M."/>
            <person name="Priest M."/>
            <person name="Roberts A."/>
            <person name="Saif S."/>
            <person name="Shea T."/>
            <person name="Sisk P."/>
            <person name="Sykes S."/>
            <person name="Wortman J."/>
            <person name="Nusbaum C."/>
            <person name="Birren B."/>
        </authorList>
    </citation>
    <scope>NUCLEOTIDE SEQUENCE [LARGE SCALE GENOMIC DNA]</scope>
    <source>
        <strain evidence="2 3">ANC 4052</strain>
    </source>
</reference>
<protein>
    <recommendedName>
        <fullName evidence="1">DUF4055 domain-containing protein</fullName>
    </recommendedName>
</protein>